<evidence type="ECO:0000256" key="5">
    <source>
        <dbReference type="HAMAP-Rule" id="MF_00724"/>
    </source>
</evidence>
<comment type="caution">
    <text evidence="6">The sequence shown here is derived from an EMBL/GenBank/DDBJ whole genome shotgun (WGS) entry which is preliminary data.</text>
</comment>
<evidence type="ECO:0000256" key="1">
    <source>
        <dbReference type="ARBA" id="ARBA00004117"/>
    </source>
</evidence>
<dbReference type="GO" id="GO:0005198">
    <property type="term" value="F:structural molecule activity"/>
    <property type="evidence" value="ECO:0007669"/>
    <property type="project" value="UniProtKB-UniRule"/>
</dbReference>
<dbReference type="GO" id="GO:0071973">
    <property type="term" value="P:bacterial-type flagellum-dependent cell motility"/>
    <property type="evidence" value="ECO:0007669"/>
    <property type="project" value="InterPro"/>
</dbReference>
<dbReference type="GO" id="GO:0003774">
    <property type="term" value="F:cytoskeletal motor activity"/>
    <property type="evidence" value="ECO:0007669"/>
    <property type="project" value="InterPro"/>
</dbReference>
<evidence type="ECO:0000256" key="4">
    <source>
        <dbReference type="ARBA" id="ARBA00023143"/>
    </source>
</evidence>
<keyword evidence="4 5" id="KW-0975">Bacterial flagellum</keyword>
<accession>A0A0W0XVR5</accession>
<evidence type="ECO:0000256" key="2">
    <source>
        <dbReference type="ARBA" id="ARBA00009272"/>
    </source>
</evidence>
<dbReference type="STRING" id="458.Lrub_1130"/>
<dbReference type="EMBL" id="LNYT01000007">
    <property type="protein sequence ID" value="KTD48779.1"/>
    <property type="molecule type" value="Genomic_DNA"/>
</dbReference>
<dbReference type="HAMAP" id="MF_00724">
    <property type="entry name" value="FliE"/>
    <property type="match status" value="1"/>
</dbReference>
<gene>
    <name evidence="5 6" type="primary">fliE</name>
    <name evidence="6" type="ORF">Lrub_1130</name>
</gene>
<dbReference type="PATRIC" id="fig|458.5.peg.1170"/>
<reference evidence="6 7" key="1">
    <citation type="submission" date="2015-11" db="EMBL/GenBank/DDBJ databases">
        <title>Genomic analysis of 38 Legionella species identifies large and diverse effector repertoires.</title>
        <authorList>
            <person name="Burstein D."/>
            <person name="Amaro F."/>
            <person name="Zusman T."/>
            <person name="Lifshitz Z."/>
            <person name="Cohen O."/>
            <person name="Gilbert J.A."/>
            <person name="Pupko T."/>
            <person name="Shuman H.A."/>
            <person name="Segal G."/>
        </authorList>
    </citation>
    <scope>NUCLEOTIDE SEQUENCE [LARGE SCALE GENOMIC DNA]</scope>
    <source>
        <strain evidence="6 7">WA-270A-C2</strain>
    </source>
</reference>
<comment type="similarity">
    <text evidence="2 5">Belongs to the FliE family.</text>
</comment>
<dbReference type="PRINTS" id="PR01006">
    <property type="entry name" value="FLGHOOKFLIE"/>
</dbReference>
<evidence type="ECO:0000313" key="6">
    <source>
        <dbReference type="EMBL" id="KTD48779.1"/>
    </source>
</evidence>
<dbReference type="Proteomes" id="UP000054608">
    <property type="component" value="Unassembled WGS sequence"/>
</dbReference>
<dbReference type="PANTHER" id="PTHR34653">
    <property type="match status" value="1"/>
</dbReference>
<dbReference type="AlphaFoldDB" id="A0A0W0XVR5"/>
<protein>
    <recommendedName>
        <fullName evidence="3 5">Flagellar hook-basal body complex protein FliE</fullName>
    </recommendedName>
</protein>
<evidence type="ECO:0000313" key="7">
    <source>
        <dbReference type="Proteomes" id="UP000054608"/>
    </source>
</evidence>
<name>A0A0W0XVR5_9GAMM</name>
<dbReference type="Pfam" id="PF02049">
    <property type="entry name" value="FliE"/>
    <property type="match status" value="1"/>
</dbReference>
<keyword evidence="6" id="KW-0966">Cell projection</keyword>
<organism evidence="6 7">
    <name type="scientific">Legionella rubrilucens</name>
    <dbReference type="NCBI Taxonomy" id="458"/>
    <lineage>
        <taxon>Bacteria</taxon>
        <taxon>Pseudomonadati</taxon>
        <taxon>Pseudomonadota</taxon>
        <taxon>Gammaproteobacteria</taxon>
        <taxon>Legionellales</taxon>
        <taxon>Legionellaceae</taxon>
        <taxon>Legionella</taxon>
    </lineage>
</organism>
<keyword evidence="6" id="KW-0969">Cilium</keyword>
<evidence type="ECO:0000256" key="3">
    <source>
        <dbReference type="ARBA" id="ARBA00018024"/>
    </source>
</evidence>
<comment type="subcellular location">
    <subcellularLocation>
        <location evidence="1 5">Bacterial flagellum basal body</location>
    </subcellularLocation>
</comment>
<dbReference type="InterPro" id="IPR001624">
    <property type="entry name" value="FliE"/>
</dbReference>
<keyword evidence="6" id="KW-0282">Flagellum</keyword>
<dbReference type="GO" id="GO:0009425">
    <property type="term" value="C:bacterial-type flagellum basal body"/>
    <property type="evidence" value="ECO:0007669"/>
    <property type="project" value="UniProtKB-SubCell"/>
</dbReference>
<sequence length="105" mass="11615">MMSDINTVSLLNQMKVMASEAQGKSVEFANDQVQFNDIFQKTLGEVNALQQASDGLKTRFELGDPNVSIGEVMIAGQKATLGFEAALRVRNRFVQAYQDIMNMPI</sequence>
<keyword evidence="7" id="KW-1185">Reference proteome</keyword>
<dbReference type="PANTHER" id="PTHR34653:SF1">
    <property type="entry name" value="FLAGELLAR HOOK-BASAL BODY COMPLEX PROTEIN FLIE"/>
    <property type="match status" value="1"/>
</dbReference>
<dbReference type="NCBIfam" id="TIGR00205">
    <property type="entry name" value="fliE"/>
    <property type="match status" value="1"/>
</dbReference>
<proteinExistence type="inferred from homology"/>